<dbReference type="SUPFAM" id="SSF140566">
    <property type="entry name" value="FlgN-like"/>
    <property type="match status" value="1"/>
</dbReference>
<accession>A0ABW1ZX83</accession>
<dbReference type="EMBL" id="JBHSWE010000001">
    <property type="protein sequence ID" value="MFC6669810.1"/>
    <property type="molecule type" value="Genomic_DNA"/>
</dbReference>
<dbReference type="Gene3D" id="1.20.58.300">
    <property type="entry name" value="FlgN-like"/>
    <property type="match status" value="1"/>
</dbReference>
<dbReference type="InterPro" id="IPR036679">
    <property type="entry name" value="FlgN-like_sf"/>
</dbReference>
<evidence type="ECO:0000313" key="5">
    <source>
        <dbReference type="Proteomes" id="UP001596422"/>
    </source>
</evidence>
<dbReference type="RefSeq" id="WP_379908341.1">
    <property type="nucleotide sequence ID" value="NZ_JBHSWE010000001.1"/>
</dbReference>
<dbReference type="Pfam" id="PF05130">
    <property type="entry name" value="FlgN"/>
    <property type="match status" value="1"/>
</dbReference>
<evidence type="ECO:0000256" key="1">
    <source>
        <dbReference type="ARBA" id="ARBA00002397"/>
    </source>
</evidence>
<keyword evidence="4" id="KW-0969">Cilium</keyword>
<keyword evidence="4" id="KW-0966">Cell projection</keyword>
<name>A0ABW1ZX83_9GAMM</name>
<protein>
    <submittedName>
        <fullName evidence="4">Flagella synthesis protein FlgN</fullName>
    </submittedName>
</protein>
<keyword evidence="3" id="KW-1005">Bacterial flagellum biogenesis</keyword>
<gene>
    <name evidence="4" type="ORF">ACFQDL_06710</name>
</gene>
<keyword evidence="4" id="KW-0282">Flagellum</keyword>
<comment type="similarity">
    <text evidence="2">Belongs to the FlgN family.</text>
</comment>
<evidence type="ECO:0000256" key="3">
    <source>
        <dbReference type="ARBA" id="ARBA00022795"/>
    </source>
</evidence>
<dbReference type="Proteomes" id="UP001596422">
    <property type="component" value="Unassembled WGS sequence"/>
</dbReference>
<keyword evidence="5" id="KW-1185">Reference proteome</keyword>
<proteinExistence type="inferred from homology"/>
<comment type="function">
    <text evidence="1">Required for the efficient initiation of filament assembly.</text>
</comment>
<evidence type="ECO:0000313" key="4">
    <source>
        <dbReference type="EMBL" id="MFC6669810.1"/>
    </source>
</evidence>
<dbReference type="InterPro" id="IPR007809">
    <property type="entry name" value="FlgN-like"/>
</dbReference>
<sequence length="165" mass="18080">MTNPAQLPSAESFVTLARQSIGVLDALGQQLDAELEALQRHDLEALRRSTGAKQQLLEEFSGLNQSREQLLAGQGFPASSEGVLAWFDSLPETLRADATTAWQALQQQLEGITRQNQRNEQVILRNSRNTEQLLSLLRGQNQNQTLYNATGAKGPASAQNRLGKA</sequence>
<evidence type="ECO:0000256" key="2">
    <source>
        <dbReference type="ARBA" id="ARBA00007703"/>
    </source>
</evidence>
<organism evidence="4 5">
    <name type="scientific">Marinobacterium aestuariivivens</name>
    <dbReference type="NCBI Taxonomy" id="1698799"/>
    <lineage>
        <taxon>Bacteria</taxon>
        <taxon>Pseudomonadati</taxon>
        <taxon>Pseudomonadota</taxon>
        <taxon>Gammaproteobacteria</taxon>
        <taxon>Oceanospirillales</taxon>
        <taxon>Oceanospirillaceae</taxon>
        <taxon>Marinobacterium</taxon>
    </lineage>
</organism>
<reference evidence="5" key="1">
    <citation type="journal article" date="2019" name="Int. J. Syst. Evol. Microbiol.">
        <title>The Global Catalogue of Microorganisms (GCM) 10K type strain sequencing project: providing services to taxonomists for standard genome sequencing and annotation.</title>
        <authorList>
            <consortium name="The Broad Institute Genomics Platform"/>
            <consortium name="The Broad Institute Genome Sequencing Center for Infectious Disease"/>
            <person name="Wu L."/>
            <person name="Ma J."/>
        </authorList>
    </citation>
    <scope>NUCLEOTIDE SEQUENCE [LARGE SCALE GENOMIC DNA]</scope>
    <source>
        <strain evidence="5">NBRC 111756</strain>
    </source>
</reference>
<comment type="caution">
    <text evidence="4">The sequence shown here is derived from an EMBL/GenBank/DDBJ whole genome shotgun (WGS) entry which is preliminary data.</text>
</comment>